<evidence type="ECO:0000256" key="1">
    <source>
        <dbReference type="SAM" id="Phobius"/>
    </source>
</evidence>
<comment type="caution">
    <text evidence="2">The sequence shown here is derived from an EMBL/GenBank/DDBJ whole genome shotgun (WGS) entry which is preliminary data.</text>
</comment>
<evidence type="ECO:0000313" key="2">
    <source>
        <dbReference type="EMBL" id="MDG3007835.1"/>
    </source>
</evidence>
<dbReference type="Proteomes" id="UP001216907">
    <property type="component" value="Unassembled WGS sequence"/>
</dbReference>
<protein>
    <submittedName>
        <fullName evidence="2">Uncharacterized protein</fullName>
    </submittedName>
</protein>
<sequence length="67" mass="7457">MRQLGDLLIWVGMIVLTVGVVYFTPVVAEYVTAEPKPASVSVPQSGPRIHQTMLQRHRDFGEGRPSH</sequence>
<organism evidence="2 3">
    <name type="scientific">Paludisphaera mucosa</name>
    <dbReference type="NCBI Taxonomy" id="3030827"/>
    <lineage>
        <taxon>Bacteria</taxon>
        <taxon>Pseudomonadati</taxon>
        <taxon>Planctomycetota</taxon>
        <taxon>Planctomycetia</taxon>
        <taxon>Isosphaerales</taxon>
        <taxon>Isosphaeraceae</taxon>
        <taxon>Paludisphaera</taxon>
    </lineage>
</organism>
<name>A0ABT6FJV6_9BACT</name>
<dbReference type="RefSeq" id="WP_277864107.1">
    <property type="nucleotide sequence ID" value="NZ_JARRAG010000002.1"/>
</dbReference>
<feature type="transmembrane region" description="Helical" evidence="1">
    <location>
        <begin position="7"/>
        <end position="28"/>
    </location>
</feature>
<keyword evidence="1" id="KW-0472">Membrane</keyword>
<accession>A0ABT6FJV6</accession>
<keyword evidence="1" id="KW-0812">Transmembrane</keyword>
<proteinExistence type="predicted"/>
<dbReference type="EMBL" id="JARRAG010000002">
    <property type="protein sequence ID" value="MDG3007835.1"/>
    <property type="molecule type" value="Genomic_DNA"/>
</dbReference>
<evidence type="ECO:0000313" key="3">
    <source>
        <dbReference type="Proteomes" id="UP001216907"/>
    </source>
</evidence>
<gene>
    <name evidence="2" type="ORF">PZE19_29070</name>
</gene>
<keyword evidence="1" id="KW-1133">Transmembrane helix</keyword>
<keyword evidence="3" id="KW-1185">Reference proteome</keyword>
<reference evidence="2 3" key="1">
    <citation type="submission" date="2023-03" db="EMBL/GenBank/DDBJ databases">
        <title>Paludisphaera mucosa sp. nov. a novel planctomycete from northern fen.</title>
        <authorList>
            <person name="Ivanova A."/>
        </authorList>
    </citation>
    <scope>NUCLEOTIDE SEQUENCE [LARGE SCALE GENOMIC DNA]</scope>
    <source>
        <strain evidence="2 3">Pla2</strain>
    </source>
</reference>